<comment type="caution">
    <text evidence="7">The sequence shown here is derived from an EMBL/GenBank/DDBJ whole genome shotgun (WGS) entry which is preliminary data.</text>
</comment>
<dbReference type="Proteomes" id="UP000175707">
    <property type="component" value="Unassembled WGS sequence"/>
</dbReference>
<keyword evidence="5 6" id="KW-0472">Membrane</keyword>
<dbReference type="InterPro" id="IPR002797">
    <property type="entry name" value="Polysacc_synth"/>
</dbReference>
<evidence type="ECO:0000256" key="1">
    <source>
        <dbReference type="ARBA" id="ARBA00004651"/>
    </source>
</evidence>
<keyword evidence="2" id="KW-1003">Cell membrane</keyword>
<sequence length="156" mass="17331">MKARECAMASDWRRLLGNMASLFTLQEANYALPLVTLPYLVQVLGPEKFGLIAFAQAFIQYFVVATDYGFNLSATRDVAVHRDEPQKLGEITGAVMTIKIVLPMAGAVVLAFSVLLIPTFRQYWPLYRVVYLTVAGAALLPISRLRAKRFSLDLAC</sequence>
<evidence type="ECO:0000313" key="8">
    <source>
        <dbReference type="Proteomes" id="UP000175707"/>
    </source>
</evidence>
<organism evidence="7 8">
    <name type="scientific">Acidithiobacillus caldus</name>
    <dbReference type="NCBI Taxonomy" id="33059"/>
    <lineage>
        <taxon>Bacteria</taxon>
        <taxon>Pseudomonadati</taxon>
        <taxon>Pseudomonadota</taxon>
        <taxon>Acidithiobacillia</taxon>
        <taxon>Acidithiobacillales</taxon>
        <taxon>Acidithiobacillaceae</taxon>
        <taxon>Acidithiobacillus</taxon>
    </lineage>
</organism>
<feature type="transmembrane region" description="Helical" evidence="6">
    <location>
        <begin position="49"/>
        <end position="70"/>
    </location>
</feature>
<dbReference type="EMBL" id="LZYH01000498">
    <property type="protein sequence ID" value="OFC60712.1"/>
    <property type="molecule type" value="Genomic_DNA"/>
</dbReference>
<comment type="subcellular location">
    <subcellularLocation>
        <location evidence="1">Cell membrane</location>
        <topology evidence="1">Multi-pass membrane protein</topology>
    </subcellularLocation>
</comment>
<feature type="transmembrane region" description="Helical" evidence="6">
    <location>
        <begin position="91"/>
        <end position="117"/>
    </location>
</feature>
<evidence type="ECO:0000256" key="2">
    <source>
        <dbReference type="ARBA" id="ARBA00022475"/>
    </source>
</evidence>
<evidence type="ECO:0008006" key="9">
    <source>
        <dbReference type="Google" id="ProtNLM"/>
    </source>
</evidence>
<feature type="transmembrane region" description="Helical" evidence="6">
    <location>
        <begin position="123"/>
        <end position="142"/>
    </location>
</feature>
<evidence type="ECO:0000256" key="4">
    <source>
        <dbReference type="ARBA" id="ARBA00022989"/>
    </source>
</evidence>
<gene>
    <name evidence="7" type="ORF">BAE30_07405</name>
</gene>
<accession>A0A1E7YW33</accession>
<dbReference type="GO" id="GO:0005886">
    <property type="term" value="C:plasma membrane"/>
    <property type="evidence" value="ECO:0007669"/>
    <property type="project" value="UniProtKB-SubCell"/>
</dbReference>
<evidence type="ECO:0000256" key="3">
    <source>
        <dbReference type="ARBA" id="ARBA00022692"/>
    </source>
</evidence>
<evidence type="ECO:0000313" key="7">
    <source>
        <dbReference type="EMBL" id="OFC60712.1"/>
    </source>
</evidence>
<proteinExistence type="predicted"/>
<dbReference type="Pfam" id="PF01943">
    <property type="entry name" value="Polysacc_synt"/>
    <property type="match status" value="1"/>
</dbReference>
<reference evidence="7 8" key="1">
    <citation type="submission" date="2016-06" db="EMBL/GenBank/DDBJ databases">
        <title>Gene turnover analysis identifies the evolutionary adaptation of the extremophile Acidithiobacillus caldus.</title>
        <authorList>
            <person name="Zhang X."/>
        </authorList>
    </citation>
    <scope>NUCLEOTIDE SEQUENCE [LARGE SCALE GENOMIC DNA]</scope>
    <source>
        <strain evidence="7 8">S1</strain>
    </source>
</reference>
<keyword evidence="3 6" id="KW-0812">Transmembrane</keyword>
<protein>
    <recommendedName>
        <fullName evidence="9">Polysaccharide biosynthesis protein</fullName>
    </recommendedName>
</protein>
<evidence type="ECO:0000256" key="6">
    <source>
        <dbReference type="SAM" id="Phobius"/>
    </source>
</evidence>
<keyword evidence="4 6" id="KW-1133">Transmembrane helix</keyword>
<dbReference type="AlphaFoldDB" id="A0A1E7YW33"/>
<dbReference type="InterPro" id="IPR050833">
    <property type="entry name" value="Poly_Biosynth_Transport"/>
</dbReference>
<dbReference type="PANTHER" id="PTHR30250">
    <property type="entry name" value="PST FAMILY PREDICTED COLANIC ACID TRANSPORTER"/>
    <property type="match status" value="1"/>
</dbReference>
<name>A0A1E7YW33_9PROT</name>
<evidence type="ECO:0000256" key="5">
    <source>
        <dbReference type="ARBA" id="ARBA00023136"/>
    </source>
</evidence>
<dbReference type="PANTHER" id="PTHR30250:SF11">
    <property type="entry name" value="O-ANTIGEN TRANSPORTER-RELATED"/>
    <property type="match status" value="1"/>
</dbReference>